<evidence type="ECO:0000313" key="3">
    <source>
        <dbReference type="Proteomes" id="UP000244905"/>
    </source>
</evidence>
<accession>A0A2V1IQC1</accession>
<keyword evidence="1" id="KW-0732">Signal</keyword>
<keyword evidence="3" id="KW-1185">Reference proteome</keyword>
<dbReference type="EMBL" id="PUEC01000013">
    <property type="protein sequence ID" value="PWB02337.1"/>
    <property type="molecule type" value="Genomic_DNA"/>
</dbReference>
<evidence type="ECO:0000313" key="2">
    <source>
        <dbReference type="EMBL" id="PWB02337.1"/>
    </source>
</evidence>
<name>A0A2V1IQC1_9BACT</name>
<organism evidence="2 3">
    <name type="scientific">Duncaniella muris</name>
    <dbReference type="NCBI Taxonomy" id="2094150"/>
    <lineage>
        <taxon>Bacteria</taxon>
        <taxon>Pseudomonadati</taxon>
        <taxon>Bacteroidota</taxon>
        <taxon>Bacteroidia</taxon>
        <taxon>Bacteroidales</taxon>
        <taxon>Muribaculaceae</taxon>
        <taxon>Duncaniella</taxon>
    </lineage>
</organism>
<evidence type="ECO:0000256" key="1">
    <source>
        <dbReference type="SAM" id="SignalP"/>
    </source>
</evidence>
<dbReference type="NCBIfam" id="TIGR04183">
    <property type="entry name" value="Por_Secre_tail"/>
    <property type="match status" value="1"/>
</dbReference>
<sequence>MRKLLVILILGLTSLLSEAAARWETVDAPDRMFTEMRSDPEAQAEMAVRDNFIYIAAPRPVTVKVFTILGQLISQTTLPAGIHRLPMSAKGIYIIKIGSSTRRVTI</sequence>
<feature type="chain" id="PRO_5015901299" evidence="1">
    <location>
        <begin position="20"/>
        <end position="106"/>
    </location>
</feature>
<comment type="caution">
    <text evidence="2">The sequence shown here is derived from an EMBL/GenBank/DDBJ whole genome shotgun (WGS) entry which is preliminary data.</text>
</comment>
<feature type="signal peptide" evidence="1">
    <location>
        <begin position="1"/>
        <end position="19"/>
    </location>
</feature>
<proteinExistence type="predicted"/>
<protein>
    <submittedName>
        <fullName evidence="2">T9SS C-terminal target domain-containing protein</fullName>
    </submittedName>
</protein>
<reference evidence="3" key="1">
    <citation type="submission" date="2018-02" db="EMBL/GenBank/DDBJ databases">
        <authorList>
            <person name="Clavel T."/>
            <person name="Strowig T."/>
        </authorList>
    </citation>
    <scope>NUCLEOTIDE SEQUENCE [LARGE SCALE GENOMIC DNA]</scope>
    <source>
        <strain evidence="3">DSM 103720</strain>
    </source>
</reference>
<gene>
    <name evidence="2" type="ORF">C5O23_06685</name>
</gene>
<dbReference type="RefSeq" id="WP_107032180.1">
    <property type="nucleotide sequence ID" value="NZ_CAJSYL010000001.1"/>
</dbReference>
<dbReference type="InterPro" id="IPR026444">
    <property type="entry name" value="Secre_tail"/>
</dbReference>
<dbReference type="Proteomes" id="UP000244905">
    <property type="component" value="Unassembled WGS sequence"/>
</dbReference>
<dbReference type="GeneID" id="82526028"/>
<dbReference type="AlphaFoldDB" id="A0A2V1IQC1"/>